<keyword evidence="2" id="KW-1185">Reference proteome</keyword>
<dbReference type="OrthoDB" id="6966228at2759"/>
<dbReference type="AlphaFoldDB" id="A0A9N8KW32"/>
<evidence type="ECO:0000313" key="1">
    <source>
        <dbReference type="EMBL" id="CAD0201989.1"/>
    </source>
</evidence>
<name>A0A9N8KW32_CHRIL</name>
<accession>A0A9N8KW32</accession>
<reference evidence="1" key="1">
    <citation type="submission" date="2021-12" db="EMBL/GenBank/DDBJ databases">
        <authorList>
            <person name="King R."/>
        </authorList>
    </citation>
    <scope>NUCLEOTIDE SEQUENCE</scope>
</reference>
<dbReference type="EMBL" id="LR824018">
    <property type="protein sequence ID" value="CAD0201989.1"/>
    <property type="molecule type" value="Genomic_DNA"/>
</dbReference>
<sequence>MLWLKRLLAVACRTIWLSAVKFFFRKTRLHAQYVFISLLSGAECIDRSCRAFSGQSAAASLTACRQCACVHRCPGYRSVSGAALPYIPEAVPRLVFVDRRRGGRVSASAAARGGPAQ</sequence>
<organism evidence="1 2">
    <name type="scientific">Chrysodeixis includens</name>
    <name type="common">Soybean looper</name>
    <name type="synonym">Pseudoplusia includens</name>
    <dbReference type="NCBI Taxonomy" id="689277"/>
    <lineage>
        <taxon>Eukaryota</taxon>
        <taxon>Metazoa</taxon>
        <taxon>Ecdysozoa</taxon>
        <taxon>Arthropoda</taxon>
        <taxon>Hexapoda</taxon>
        <taxon>Insecta</taxon>
        <taxon>Pterygota</taxon>
        <taxon>Neoptera</taxon>
        <taxon>Endopterygota</taxon>
        <taxon>Lepidoptera</taxon>
        <taxon>Glossata</taxon>
        <taxon>Ditrysia</taxon>
        <taxon>Noctuoidea</taxon>
        <taxon>Noctuidae</taxon>
        <taxon>Plusiinae</taxon>
        <taxon>Chrysodeixis</taxon>
    </lineage>
</organism>
<evidence type="ECO:0000313" key="2">
    <source>
        <dbReference type="Proteomes" id="UP001154114"/>
    </source>
</evidence>
<gene>
    <name evidence="1" type="ORF">CINC_LOCUS3657</name>
</gene>
<dbReference type="Proteomes" id="UP001154114">
    <property type="component" value="Chromosome 15"/>
</dbReference>
<protein>
    <submittedName>
        <fullName evidence="1">Uncharacterized protein</fullName>
    </submittedName>
</protein>
<proteinExistence type="predicted"/>